<protein>
    <submittedName>
        <fullName evidence="3">DUF559 domain-containing protein</fullName>
    </submittedName>
</protein>
<gene>
    <name evidence="3" type="ORF">HGA05_01825</name>
</gene>
<feature type="region of interest" description="Disordered" evidence="1">
    <location>
        <begin position="1"/>
        <end position="26"/>
    </location>
</feature>
<proteinExistence type="predicted"/>
<evidence type="ECO:0000256" key="1">
    <source>
        <dbReference type="SAM" id="MobiDB-lite"/>
    </source>
</evidence>
<feature type="domain" description="Restriction endonuclease type II-like" evidence="2">
    <location>
        <begin position="2"/>
        <end position="59"/>
    </location>
</feature>
<reference evidence="3 4" key="1">
    <citation type="submission" date="2020-04" db="EMBL/GenBank/DDBJ databases">
        <title>MicrobeNet Type strains.</title>
        <authorList>
            <person name="Nicholson A.C."/>
        </authorList>
    </citation>
    <scope>NUCLEOTIDE SEQUENCE [LARGE SCALE GENOMIC DNA]</scope>
    <source>
        <strain evidence="3 4">ATCC BAA-14</strain>
    </source>
</reference>
<dbReference type="AlphaFoldDB" id="A0A846WIW0"/>
<dbReference type="RefSeq" id="WP_081482565.1">
    <property type="nucleotide sequence ID" value="NZ_JBEWRP010000066.1"/>
</dbReference>
<dbReference type="Proteomes" id="UP000563898">
    <property type="component" value="Unassembled WGS sequence"/>
</dbReference>
<evidence type="ECO:0000259" key="2">
    <source>
        <dbReference type="Pfam" id="PF18741"/>
    </source>
</evidence>
<evidence type="ECO:0000313" key="4">
    <source>
        <dbReference type="Proteomes" id="UP000563898"/>
    </source>
</evidence>
<dbReference type="EMBL" id="JAAXPC010000001">
    <property type="protein sequence ID" value="NKY00321.1"/>
    <property type="molecule type" value="Genomic_DNA"/>
</dbReference>
<organism evidence="3 4">
    <name type="scientific">Gordonia polyisoprenivorans</name>
    <dbReference type="NCBI Taxonomy" id="84595"/>
    <lineage>
        <taxon>Bacteria</taxon>
        <taxon>Bacillati</taxon>
        <taxon>Actinomycetota</taxon>
        <taxon>Actinomycetes</taxon>
        <taxon>Mycobacteriales</taxon>
        <taxon>Gordoniaceae</taxon>
        <taxon>Gordonia</taxon>
    </lineage>
</organism>
<sequence length="67" mass="7598">MKIGIEYDGEEYHSSPEQRASDAARDAESARLGWKVIRADKHRMRTNPMGVVNEIAEAIRTRGGYYS</sequence>
<accession>A0A846WIW0</accession>
<feature type="compositionally biased region" description="Basic and acidic residues" evidence="1">
    <location>
        <begin position="10"/>
        <end position="26"/>
    </location>
</feature>
<name>A0A846WIW0_9ACTN</name>
<dbReference type="Pfam" id="PF18741">
    <property type="entry name" value="MTES_1575"/>
    <property type="match status" value="1"/>
</dbReference>
<dbReference type="Gene3D" id="3.40.960.10">
    <property type="entry name" value="VSR Endonuclease"/>
    <property type="match status" value="1"/>
</dbReference>
<dbReference type="InterPro" id="IPR049468">
    <property type="entry name" value="Restrct_endonuc-II-like_dom"/>
</dbReference>
<evidence type="ECO:0000313" key="3">
    <source>
        <dbReference type="EMBL" id="NKY00321.1"/>
    </source>
</evidence>
<comment type="caution">
    <text evidence="3">The sequence shown here is derived from an EMBL/GenBank/DDBJ whole genome shotgun (WGS) entry which is preliminary data.</text>
</comment>